<organism evidence="14 15">
    <name type="scientific">Rhizomicrobium palustre</name>
    <dbReference type="NCBI Taxonomy" id="189966"/>
    <lineage>
        <taxon>Bacteria</taxon>
        <taxon>Pseudomonadati</taxon>
        <taxon>Pseudomonadota</taxon>
        <taxon>Alphaproteobacteria</taxon>
        <taxon>Micropepsales</taxon>
        <taxon>Micropepsaceae</taxon>
        <taxon>Rhizomicrobium</taxon>
    </lineage>
</organism>
<keyword evidence="13" id="KW-0732">Signal</keyword>
<feature type="transmembrane region" description="Helical" evidence="12">
    <location>
        <begin position="61"/>
        <end position="91"/>
    </location>
</feature>
<evidence type="ECO:0000256" key="9">
    <source>
        <dbReference type="ARBA" id="ARBA00023136"/>
    </source>
</evidence>
<comment type="function">
    <text evidence="12">Plays a role in the flagellum-specific transport system.</text>
</comment>
<comment type="similarity">
    <text evidence="1 12">Belongs to the FliP/MopC/SpaP family.</text>
</comment>
<dbReference type="NCBIfam" id="TIGR01103">
    <property type="entry name" value="fliP"/>
    <property type="match status" value="1"/>
</dbReference>
<evidence type="ECO:0000256" key="1">
    <source>
        <dbReference type="ARBA" id="ARBA00006257"/>
    </source>
</evidence>
<keyword evidence="14" id="KW-0969">Cilium</keyword>
<dbReference type="PANTHER" id="PTHR30587">
    <property type="entry name" value="FLAGELLAR BIOSYNTHETIC PROTEIN FLIP"/>
    <property type="match status" value="1"/>
</dbReference>
<keyword evidence="14" id="KW-0282">Flagellum</keyword>
<comment type="caution">
    <text evidence="14">The sequence shown here is derived from an EMBL/GenBank/DDBJ whole genome shotgun (WGS) entry which is preliminary data.</text>
</comment>
<dbReference type="GO" id="GO:0009425">
    <property type="term" value="C:bacterial-type flagellum basal body"/>
    <property type="evidence" value="ECO:0007669"/>
    <property type="project" value="UniProtKB-SubCell"/>
</dbReference>
<dbReference type="PROSITE" id="PS01061">
    <property type="entry name" value="FLIP_2"/>
    <property type="match status" value="1"/>
</dbReference>
<keyword evidence="8 12" id="KW-1133">Transmembrane helix</keyword>
<keyword evidence="10" id="KW-0975">Bacterial flagellum</keyword>
<accession>A0A846MXL2</accession>
<feature type="transmembrane region" description="Helical" evidence="12">
    <location>
        <begin position="229"/>
        <end position="247"/>
    </location>
</feature>
<keyword evidence="4 12" id="KW-1003">Cell membrane</keyword>
<dbReference type="PANTHER" id="PTHR30587:SF0">
    <property type="entry name" value="FLAGELLAR BIOSYNTHETIC PROTEIN FLIP"/>
    <property type="match status" value="1"/>
</dbReference>
<keyword evidence="14" id="KW-0966">Cell projection</keyword>
<keyword evidence="5 12" id="KW-0812">Transmembrane</keyword>
<feature type="signal peptide" evidence="13">
    <location>
        <begin position="1"/>
        <end position="25"/>
    </location>
</feature>
<dbReference type="Pfam" id="PF00813">
    <property type="entry name" value="FliP"/>
    <property type="match status" value="1"/>
</dbReference>
<comment type="subcellular location">
    <subcellularLocation>
        <location evidence="12">Cell membrane</location>
        <topology evidence="12">Multi-pass membrane protein</topology>
    </subcellularLocation>
    <subcellularLocation>
        <location evidence="12">Bacterial flagellum basal body</location>
    </subcellularLocation>
</comment>
<proteinExistence type="inferred from homology"/>
<keyword evidence="6 12" id="KW-1005">Bacterial flagellum biogenesis</keyword>
<evidence type="ECO:0000256" key="10">
    <source>
        <dbReference type="ARBA" id="ARBA00023143"/>
    </source>
</evidence>
<evidence type="ECO:0000256" key="6">
    <source>
        <dbReference type="ARBA" id="ARBA00022795"/>
    </source>
</evidence>
<dbReference type="InterPro" id="IPR006311">
    <property type="entry name" value="TAT_signal"/>
</dbReference>
<dbReference type="GO" id="GO:0009306">
    <property type="term" value="P:protein secretion"/>
    <property type="evidence" value="ECO:0007669"/>
    <property type="project" value="UniProtKB-UniRule"/>
</dbReference>
<feature type="transmembrane region" description="Helical" evidence="12">
    <location>
        <begin position="103"/>
        <end position="122"/>
    </location>
</feature>
<evidence type="ECO:0000256" key="12">
    <source>
        <dbReference type="RuleBase" id="RU362069"/>
    </source>
</evidence>
<evidence type="ECO:0000256" key="2">
    <source>
        <dbReference type="ARBA" id="ARBA00021714"/>
    </source>
</evidence>
<dbReference type="PRINTS" id="PR00951">
    <property type="entry name" value="FLGBIOSNFLIP"/>
</dbReference>
<dbReference type="PROSITE" id="PS01060">
    <property type="entry name" value="FLIP_1"/>
    <property type="match status" value="1"/>
</dbReference>
<dbReference type="AlphaFoldDB" id="A0A846MXL2"/>
<dbReference type="GO" id="GO:0005886">
    <property type="term" value="C:plasma membrane"/>
    <property type="evidence" value="ECO:0007669"/>
    <property type="project" value="UniProtKB-SubCell"/>
</dbReference>
<evidence type="ECO:0000256" key="5">
    <source>
        <dbReference type="ARBA" id="ARBA00022692"/>
    </source>
</evidence>
<evidence type="ECO:0000256" key="7">
    <source>
        <dbReference type="ARBA" id="ARBA00022927"/>
    </source>
</evidence>
<evidence type="ECO:0000256" key="3">
    <source>
        <dbReference type="ARBA" id="ARBA00022448"/>
    </source>
</evidence>
<gene>
    <name evidence="12" type="primary">fliP</name>
    <name evidence="14" type="ORF">FHS83_001636</name>
</gene>
<keyword evidence="7 12" id="KW-0653">Protein transport</keyword>
<feature type="chain" id="PRO_5032646195" description="Flagellar biosynthetic protein FliP" evidence="13">
    <location>
        <begin position="26"/>
        <end position="268"/>
    </location>
</feature>
<dbReference type="InterPro" id="IPR005837">
    <property type="entry name" value="FliP"/>
</dbReference>
<feature type="transmembrane region" description="Helical" evidence="12">
    <location>
        <begin position="203"/>
        <end position="223"/>
    </location>
</feature>
<evidence type="ECO:0000256" key="13">
    <source>
        <dbReference type="SAM" id="SignalP"/>
    </source>
</evidence>
<dbReference type="GO" id="GO:0044781">
    <property type="term" value="P:bacterial-type flagellum organization"/>
    <property type="evidence" value="ECO:0007669"/>
    <property type="project" value="UniProtKB-UniRule"/>
</dbReference>
<dbReference type="PROSITE" id="PS51318">
    <property type="entry name" value="TAT"/>
    <property type="match status" value="1"/>
</dbReference>
<dbReference type="NCBIfam" id="NF009438">
    <property type="entry name" value="PRK12797.1"/>
    <property type="match status" value="1"/>
</dbReference>
<protein>
    <recommendedName>
        <fullName evidence="2 12">Flagellar biosynthetic protein FliP</fullName>
    </recommendedName>
</protein>
<dbReference type="EMBL" id="JAASRM010000001">
    <property type="protein sequence ID" value="NIK88318.1"/>
    <property type="molecule type" value="Genomic_DNA"/>
</dbReference>
<evidence type="ECO:0000313" key="14">
    <source>
        <dbReference type="EMBL" id="NIK88318.1"/>
    </source>
</evidence>
<feature type="transmembrane region" description="Helical" evidence="12">
    <location>
        <begin position="35"/>
        <end position="54"/>
    </location>
</feature>
<keyword evidence="9 12" id="KW-0472">Membrane</keyword>
<keyword evidence="15" id="KW-1185">Reference proteome</keyword>
<evidence type="ECO:0000256" key="4">
    <source>
        <dbReference type="ARBA" id="ARBA00022475"/>
    </source>
</evidence>
<reference evidence="14 15" key="1">
    <citation type="submission" date="2020-03" db="EMBL/GenBank/DDBJ databases">
        <title>Genomic Encyclopedia of Type Strains, Phase IV (KMG-IV): sequencing the most valuable type-strain genomes for metagenomic binning, comparative biology and taxonomic classification.</title>
        <authorList>
            <person name="Goeker M."/>
        </authorList>
    </citation>
    <scope>NUCLEOTIDE SEQUENCE [LARGE SCALE GENOMIC DNA]</scope>
    <source>
        <strain evidence="14 15">DSM 19867</strain>
    </source>
</reference>
<dbReference type="PRINTS" id="PR01302">
    <property type="entry name" value="TYPE3IMPPROT"/>
</dbReference>
<sequence length="268" mass="28394">MTLRRVLLIGSLVAAALMLPGMAEAAPRAAAAAAASSGAAAGGLSIDLSGGGIFTDRMMQIIGLITILSVAPSILIMMTSFVRIVVVLSLLRTALGLSTSPPNAVLVSLAMFLTLFVMTPTLKDAYAAGVEPLMNNQITTTDALDRASVPMKKFMLAHVRQADLKLFMDMSGKKDLPKTPAALPITTLAPAFMISELKRAFEIGFLVFIPFLIIDMAVASILMSMGMMMLPPVIISLPFKLIFFVLVDGWRLIAGSLVESYMHGPPPG</sequence>
<name>A0A846MXL2_9PROT</name>
<evidence type="ECO:0000313" key="15">
    <source>
        <dbReference type="Proteomes" id="UP000570514"/>
    </source>
</evidence>
<keyword evidence="11 12" id="KW-1006">Bacterial flagellum protein export</keyword>
<dbReference type="Proteomes" id="UP000570514">
    <property type="component" value="Unassembled WGS sequence"/>
</dbReference>
<keyword evidence="3 12" id="KW-0813">Transport</keyword>
<evidence type="ECO:0000256" key="8">
    <source>
        <dbReference type="ARBA" id="ARBA00022989"/>
    </source>
</evidence>
<dbReference type="InterPro" id="IPR005838">
    <property type="entry name" value="T3SS_IM_P"/>
</dbReference>
<evidence type="ECO:0000256" key="11">
    <source>
        <dbReference type="ARBA" id="ARBA00023225"/>
    </source>
</evidence>